<name>A0A0S8FNP0_UNCW3</name>
<feature type="transmembrane region" description="Helical" evidence="1">
    <location>
        <begin position="166"/>
        <end position="188"/>
    </location>
</feature>
<keyword evidence="1" id="KW-0812">Transmembrane</keyword>
<sequence length="213" mass="23942">MNITSDPWIWIGGLLTLCIFSFLYKDNPFYKFAEHLFVGVANGYFLTFTVHRVLGPNLFVPLFVQGRIWYVISLTVGMLYILRFVPRVSWLVRIPIAVTIGYYTGAVIPATIQADIIRQIQATILTPQNFQSWNAGSSGIIWSVILFVGVACTLSYFYFSREHKGVLGVTSKIGVIFIMVGFGAAFGYTVMARVSLLIGRFQFILGPWFGIIE</sequence>
<proteinExistence type="predicted"/>
<evidence type="ECO:0000313" key="3">
    <source>
        <dbReference type="Proteomes" id="UP000051373"/>
    </source>
</evidence>
<dbReference type="Proteomes" id="UP000051373">
    <property type="component" value="Unassembled WGS sequence"/>
</dbReference>
<protein>
    <submittedName>
        <fullName evidence="2">Uncharacterized protein</fullName>
    </submittedName>
</protein>
<evidence type="ECO:0000313" key="2">
    <source>
        <dbReference type="EMBL" id="KPK62303.1"/>
    </source>
</evidence>
<evidence type="ECO:0000256" key="1">
    <source>
        <dbReference type="SAM" id="Phobius"/>
    </source>
</evidence>
<accession>A0A0S8FNP0</accession>
<organism evidence="2 3">
    <name type="scientific">candidate division WOR_3 bacterium SM23_42</name>
    <dbReference type="NCBI Taxonomy" id="1703779"/>
    <lineage>
        <taxon>Bacteria</taxon>
        <taxon>Bacteria division WOR-3</taxon>
    </lineage>
</organism>
<reference evidence="2 3" key="1">
    <citation type="journal article" date="2015" name="Microbiome">
        <title>Genomic resolution of linkages in carbon, nitrogen, and sulfur cycling among widespread estuary sediment bacteria.</title>
        <authorList>
            <person name="Baker B.J."/>
            <person name="Lazar C.S."/>
            <person name="Teske A.P."/>
            <person name="Dick G.J."/>
        </authorList>
    </citation>
    <scope>NUCLEOTIDE SEQUENCE [LARGE SCALE GENOMIC DNA]</scope>
    <source>
        <strain evidence="2">SM23_42</strain>
    </source>
</reference>
<comment type="caution">
    <text evidence="2">The sequence shown here is derived from an EMBL/GenBank/DDBJ whole genome shotgun (WGS) entry which is preliminary data.</text>
</comment>
<keyword evidence="1" id="KW-0472">Membrane</keyword>
<dbReference type="STRING" id="1703779.AMJ83_11235"/>
<dbReference type="EMBL" id="LJUJ01000043">
    <property type="protein sequence ID" value="KPK62303.1"/>
    <property type="molecule type" value="Genomic_DNA"/>
</dbReference>
<feature type="transmembrane region" description="Helical" evidence="1">
    <location>
        <begin position="67"/>
        <end position="85"/>
    </location>
</feature>
<feature type="transmembrane region" description="Helical" evidence="1">
    <location>
        <begin position="7"/>
        <end position="24"/>
    </location>
</feature>
<feature type="transmembrane region" description="Helical" evidence="1">
    <location>
        <begin position="140"/>
        <end position="159"/>
    </location>
</feature>
<keyword evidence="1" id="KW-1133">Transmembrane helix</keyword>
<gene>
    <name evidence="2" type="ORF">AMJ83_11235</name>
</gene>
<dbReference type="AlphaFoldDB" id="A0A0S8FNP0"/>